<proteinExistence type="inferred from homology"/>
<name>A0AA96WGI1_9CYAN</name>
<feature type="domain" description="Methyltransferase type 11" evidence="4">
    <location>
        <begin position="59"/>
        <end position="152"/>
    </location>
</feature>
<reference evidence="5" key="1">
    <citation type="submission" date="2020-05" db="EMBL/GenBank/DDBJ databases">
        <authorList>
            <person name="Zhu T."/>
            <person name="Keshari N."/>
            <person name="Lu X."/>
        </authorList>
    </citation>
    <scope>NUCLEOTIDE SEQUENCE</scope>
    <source>
        <strain evidence="5">NK1-12</strain>
    </source>
</reference>
<dbReference type="GO" id="GO:0032259">
    <property type="term" value="P:methylation"/>
    <property type="evidence" value="ECO:0007669"/>
    <property type="project" value="UniProtKB-KW"/>
</dbReference>
<evidence type="ECO:0000313" key="5">
    <source>
        <dbReference type="EMBL" id="WNZ24829.1"/>
    </source>
</evidence>
<evidence type="ECO:0000256" key="1">
    <source>
        <dbReference type="ARBA" id="ARBA00008361"/>
    </source>
</evidence>
<dbReference type="Gene3D" id="3.40.50.150">
    <property type="entry name" value="Vaccinia Virus protein VP39"/>
    <property type="match status" value="1"/>
</dbReference>
<dbReference type="SUPFAM" id="SSF53335">
    <property type="entry name" value="S-adenosyl-L-methionine-dependent methyltransferases"/>
    <property type="match status" value="1"/>
</dbReference>
<accession>A0AA96WGI1</accession>
<comment type="similarity">
    <text evidence="1">Belongs to the methyltransferase superfamily.</text>
</comment>
<sequence>MQDLKQTLLDQCYGKDLEQRRHWYSPAAEAYYQVRPRYPQAVIDQVTQIARLSADSSLLEVGCGPAIATPAFAAIGSRMVCVEPNPDFYRLAQQTCEPYPNVELQNCSFEEWTLERHAFDAVLAASSFHWIPPEVGYPKAAAALRPDGHLILLWNKELQPSYQVYQQLLPVYQDWAPSLNRTYEDSATQAAILDQLGQMAIESGCFQNLAGGHIEVHVIYSVDQYLQLLSTYSPHLQLEPEQKQGLFAGLRRVLEQQGDTIQLSFVSAFHVAQPVG</sequence>
<dbReference type="InterPro" id="IPR013216">
    <property type="entry name" value="Methyltransf_11"/>
</dbReference>
<dbReference type="Pfam" id="PF08241">
    <property type="entry name" value="Methyltransf_11"/>
    <property type="match status" value="1"/>
</dbReference>
<evidence type="ECO:0000259" key="4">
    <source>
        <dbReference type="Pfam" id="PF08241"/>
    </source>
</evidence>
<evidence type="ECO:0000256" key="2">
    <source>
        <dbReference type="ARBA" id="ARBA00022603"/>
    </source>
</evidence>
<protein>
    <submittedName>
        <fullName evidence="5">Class I SAM-dependent methyltransferase</fullName>
    </submittedName>
</protein>
<dbReference type="EMBL" id="CP053586">
    <property type="protein sequence ID" value="WNZ24829.1"/>
    <property type="molecule type" value="Genomic_DNA"/>
</dbReference>
<dbReference type="AlphaFoldDB" id="A0AA96WGI1"/>
<dbReference type="RefSeq" id="WP_316430812.1">
    <property type="nucleotide sequence ID" value="NZ_CP053586.1"/>
</dbReference>
<evidence type="ECO:0000256" key="3">
    <source>
        <dbReference type="ARBA" id="ARBA00022679"/>
    </source>
</evidence>
<dbReference type="CDD" id="cd02440">
    <property type="entry name" value="AdoMet_MTases"/>
    <property type="match status" value="1"/>
</dbReference>
<dbReference type="InterPro" id="IPR029063">
    <property type="entry name" value="SAM-dependent_MTases_sf"/>
</dbReference>
<dbReference type="PANTHER" id="PTHR44942:SF4">
    <property type="entry name" value="METHYLTRANSFERASE TYPE 11 DOMAIN-CONTAINING PROTEIN"/>
    <property type="match status" value="1"/>
</dbReference>
<keyword evidence="3" id="KW-0808">Transferase</keyword>
<dbReference type="InterPro" id="IPR051052">
    <property type="entry name" value="Diverse_substrate_MTase"/>
</dbReference>
<organism evidence="5">
    <name type="scientific">Leptolyngbya sp. NK1-12</name>
    <dbReference type="NCBI Taxonomy" id="2547451"/>
    <lineage>
        <taxon>Bacteria</taxon>
        <taxon>Bacillati</taxon>
        <taxon>Cyanobacteriota</taxon>
        <taxon>Cyanophyceae</taxon>
        <taxon>Leptolyngbyales</taxon>
        <taxon>Leptolyngbyaceae</taxon>
        <taxon>Leptolyngbya group</taxon>
        <taxon>Leptolyngbya</taxon>
    </lineage>
</organism>
<gene>
    <name evidence="5" type="ORF">HJG54_19575</name>
</gene>
<keyword evidence="2 5" id="KW-0489">Methyltransferase</keyword>
<dbReference type="GO" id="GO:0008757">
    <property type="term" value="F:S-adenosylmethionine-dependent methyltransferase activity"/>
    <property type="evidence" value="ECO:0007669"/>
    <property type="project" value="InterPro"/>
</dbReference>
<dbReference type="PANTHER" id="PTHR44942">
    <property type="entry name" value="METHYLTRANSF_11 DOMAIN-CONTAINING PROTEIN"/>
    <property type="match status" value="1"/>
</dbReference>